<dbReference type="Pfam" id="PF01636">
    <property type="entry name" value="APH"/>
    <property type="match status" value="1"/>
</dbReference>
<dbReference type="Gene3D" id="3.90.1200.10">
    <property type="match status" value="1"/>
</dbReference>
<evidence type="ECO:0000313" key="4">
    <source>
        <dbReference type="Proteomes" id="UP000185426"/>
    </source>
</evidence>
<evidence type="ECO:0000313" key="3">
    <source>
        <dbReference type="EMBL" id="APT48267.1"/>
    </source>
</evidence>
<dbReference type="AlphaFoldDB" id="A0A1L6ZP22"/>
<gene>
    <name evidence="3" type="ORF">BSA145_16200</name>
</gene>
<dbReference type="PANTHER" id="PTHR41283">
    <property type="entry name" value="AMINOGLYCOSIDE PHOSPHOTRANSFERASE"/>
    <property type="match status" value="1"/>
</dbReference>
<keyword evidence="1" id="KW-0812">Transmembrane</keyword>
<accession>A0A1L6ZP22</accession>
<dbReference type="EMBL" id="CP015607">
    <property type="protein sequence ID" value="APT48267.1"/>
    <property type="molecule type" value="Genomic_DNA"/>
</dbReference>
<reference evidence="3 4" key="1">
    <citation type="submission" date="2016-05" db="EMBL/GenBank/DDBJ databases">
        <title>Complete Genome and Methylome Analysis of Psychrotrophic Bacterial Isolates from Antarctic Lake Untersee.</title>
        <authorList>
            <person name="Fomenkov A."/>
            <person name="Akimov V.N."/>
            <person name="Vasilyeva L.V."/>
            <person name="Andersen D."/>
            <person name="Vincze T."/>
            <person name="Roberts R.J."/>
        </authorList>
    </citation>
    <scope>NUCLEOTIDE SEQUENCE [LARGE SCALE GENOMIC DNA]</scope>
    <source>
        <strain evidence="3 4">U14-5</strain>
    </source>
</reference>
<name>A0A1L6ZP22_BACIA</name>
<protein>
    <recommendedName>
        <fullName evidence="2">Aminoglycoside phosphotransferase domain-containing protein</fullName>
    </recommendedName>
</protein>
<dbReference type="Proteomes" id="UP000185426">
    <property type="component" value="Chromosome"/>
</dbReference>
<keyword evidence="1" id="KW-1133">Transmembrane helix</keyword>
<feature type="domain" description="Aminoglycoside phosphotransferase" evidence="2">
    <location>
        <begin position="22"/>
        <end position="241"/>
    </location>
</feature>
<dbReference type="SUPFAM" id="SSF56112">
    <property type="entry name" value="Protein kinase-like (PK-like)"/>
    <property type="match status" value="1"/>
</dbReference>
<dbReference type="InterPro" id="IPR002575">
    <property type="entry name" value="Aminoglycoside_PTrfase"/>
</dbReference>
<evidence type="ECO:0000256" key="1">
    <source>
        <dbReference type="SAM" id="Phobius"/>
    </source>
</evidence>
<keyword evidence="1" id="KW-0472">Membrane</keyword>
<organism evidence="3 4">
    <name type="scientific">Bacillus safensis</name>
    <dbReference type="NCBI Taxonomy" id="561879"/>
    <lineage>
        <taxon>Bacteria</taxon>
        <taxon>Bacillati</taxon>
        <taxon>Bacillota</taxon>
        <taxon>Bacilli</taxon>
        <taxon>Bacillales</taxon>
        <taxon>Bacillaceae</taxon>
        <taxon>Bacillus</taxon>
    </lineage>
</organism>
<evidence type="ECO:0000259" key="2">
    <source>
        <dbReference type="Pfam" id="PF01636"/>
    </source>
</evidence>
<dbReference type="RefSeq" id="WP_075623708.1">
    <property type="nucleotide sequence ID" value="NZ_CP015607.1"/>
</dbReference>
<dbReference type="Gene3D" id="3.30.200.20">
    <property type="entry name" value="Phosphorylase Kinase, domain 1"/>
    <property type="match status" value="1"/>
</dbReference>
<sequence>MNKTDLMQHIPLLKEAVSIDHIDKGYSRDEKWVMTTVSGEKYVLRFTDQDQYDKIKMQLELLSELRRHGVQCADPVNIGVLEAKQQVYYILSFIEGQEAKEIMSELTEEQQYAIGVSAGQDLRNMHKYPAPSHIEPWEDRVIKKHHRYLAAYRESSFSLEGDEKVAQFIAKHIDIVKGRPNQFQHDDFHLGNIIVNNDKYAGVIDFNNFDWGDPIHDFYKVALFSRETSEAFSAGQINGYFDGNIPDDFWLLYSVYVAMSIFSSIMWVIKFDPGQMDEMIERLENVLKEHDYFNQIEPQWYARITR</sequence>
<dbReference type="InterPro" id="IPR011009">
    <property type="entry name" value="Kinase-like_dom_sf"/>
</dbReference>
<feature type="transmembrane region" description="Helical" evidence="1">
    <location>
        <begin position="250"/>
        <end position="269"/>
    </location>
</feature>
<dbReference type="PANTHER" id="PTHR41283:SF1">
    <property type="entry name" value="AMINOGLYCOSIDE PHOSPHOTRANSFERASE DOMAIN-CONTAINING PROTEIN"/>
    <property type="match status" value="1"/>
</dbReference>
<proteinExistence type="predicted"/>